<feature type="domain" description="Reverse transcriptase" evidence="1">
    <location>
        <begin position="111"/>
        <end position="215"/>
    </location>
</feature>
<gene>
    <name evidence="2" type="ORF">M0811_06209</name>
</gene>
<evidence type="ECO:0000313" key="3">
    <source>
        <dbReference type="Proteomes" id="UP001149090"/>
    </source>
</evidence>
<dbReference type="Pfam" id="PF00078">
    <property type="entry name" value="RVT_1"/>
    <property type="match status" value="1"/>
</dbReference>
<comment type="caution">
    <text evidence="2">The sequence shown here is derived from an EMBL/GenBank/DDBJ whole genome shotgun (WGS) entry which is preliminary data.</text>
</comment>
<protein>
    <submittedName>
        <fullName evidence="2">RNA-directed DNA polymerase from transposon x-element-like protein-related</fullName>
    </submittedName>
</protein>
<evidence type="ECO:0000313" key="2">
    <source>
        <dbReference type="EMBL" id="KAJ5076629.1"/>
    </source>
</evidence>
<dbReference type="Proteomes" id="UP001149090">
    <property type="component" value="Unassembled WGS sequence"/>
</dbReference>
<keyword evidence="2" id="KW-0695">RNA-directed DNA polymerase</keyword>
<dbReference type="GO" id="GO:0003964">
    <property type="term" value="F:RNA-directed DNA polymerase activity"/>
    <property type="evidence" value="ECO:0007669"/>
    <property type="project" value="UniProtKB-KW"/>
</dbReference>
<keyword evidence="3" id="KW-1185">Reference proteome</keyword>
<dbReference type="InterPro" id="IPR043502">
    <property type="entry name" value="DNA/RNA_pol_sf"/>
</dbReference>
<dbReference type="OrthoDB" id="445826at2759"/>
<keyword evidence="2" id="KW-0548">Nucleotidyltransferase</keyword>
<dbReference type="SUPFAM" id="SSF56672">
    <property type="entry name" value="DNA/RNA polymerases"/>
    <property type="match status" value="1"/>
</dbReference>
<proteinExistence type="predicted"/>
<evidence type="ECO:0000259" key="1">
    <source>
        <dbReference type="Pfam" id="PF00078"/>
    </source>
</evidence>
<dbReference type="AlphaFoldDB" id="A0A9Q0RDZ7"/>
<keyword evidence="2" id="KW-0808">Transferase</keyword>
<sequence>MEMLGYINHFLYHIGFKESAFQKFFTKRITKKIINFNLNNLINISIKNMIIDPDQLFSLWMNFLNQNGDHQKCEIIFSDSKCSQENYQPQNSPIDTKEIFYIYKQGDETKIANYRQISINQALPRIFLKTIYKNLEKTWDNIDKKQFGFRKYYDTRIATIELQKELKKHNSAYIIQLDIKKCFDTIDHTLIKTVIDKYAQHIQTKKFLIKYYNNNDNNDNNYEEIQEEKKEKKEKPSKTDKILIKANENEKYYQNLIKFLIKIFKKRNKD</sequence>
<reference evidence="2" key="1">
    <citation type="submission" date="2022-10" db="EMBL/GenBank/DDBJ databases">
        <title>Novel sulphate-reducing endosymbionts in the free-living metamonad Anaeramoeba.</title>
        <authorList>
            <person name="Jerlstrom-Hultqvist J."/>
            <person name="Cepicka I."/>
            <person name="Gallot-Lavallee L."/>
            <person name="Salas-Leiva D."/>
            <person name="Curtis B.A."/>
            <person name="Zahonova K."/>
            <person name="Pipaliya S."/>
            <person name="Dacks J."/>
            <person name="Roger A.J."/>
        </authorList>
    </citation>
    <scope>NUCLEOTIDE SEQUENCE</scope>
    <source>
        <strain evidence="2">BMAN</strain>
    </source>
</reference>
<organism evidence="2 3">
    <name type="scientific">Anaeramoeba ignava</name>
    <name type="common">Anaerobic marine amoeba</name>
    <dbReference type="NCBI Taxonomy" id="1746090"/>
    <lineage>
        <taxon>Eukaryota</taxon>
        <taxon>Metamonada</taxon>
        <taxon>Anaeramoebidae</taxon>
        <taxon>Anaeramoeba</taxon>
    </lineage>
</organism>
<dbReference type="EMBL" id="JAPDFW010000060">
    <property type="protein sequence ID" value="KAJ5076629.1"/>
    <property type="molecule type" value="Genomic_DNA"/>
</dbReference>
<name>A0A9Q0RDZ7_ANAIG</name>
<accession>A0A9Q0RDZ7</accession>
<dbReference type="InterPro" id="IPR000477">
    <property type="entry name" value="RT_dom"/>
</dbReference>